<evidence type="ECO:0000256" key="6">
    <source>
        <dbReference type="ARBA" id="ARBA00013647"/>
    </source>
</evidence>
<dbReference type="Pfam" id="PF03070">
    <property type="entry name" value="TENA_THI-4"/>
    <property type="match status" value="1"/>
</dbReference>
<comment type="catalytic activity">
    <reaction evidence="1">
        <text>4-amino-5-aminomethyl-2-methylpyrimidine + H2O = 4-amino-5-hydroxymethyl-2-methylpyrimidine + NH4(+)</text>
        <dbReference type="Rhea" id="RHEA:31799"/>
        <dbReference type="ChEBI" id="CHEBI:15377"/>
        <dbReference type="ChEBI" id="CHEBI:16892"/>
        <dbReference type="ChEBI" id="CHEBI:28938"/>
        <dbReference type="ChEBI" id="CHEBI:63416"/>
        <dbReference type="EC" id="3.5.99.2"/>
    </reaction>
</comment>
<evidence type="ECO:0000256" key="4">
    <source>
        <dbReference type="ARBA" id="ARBA00011881"/>
    </source>
</evidence>
<evidence type="ECO:0000256" key="3">
    <source>
        <dbReference type="ARBA" id="ARBA00010264"/>
    </source>
</evidence>
<sequence length="219" mass="25333">MTKTLPFSNRLMQVMEEHKANFYANPFIQAMIAGEVNSEALLYYVQQDYRYLGHYLPLYEQVCQTLTGQTIDAEVADDDREGAAHKILLDLAQTDDKSIQAGRYPNLTVTDQYVNHMAKAVEKDPFIGLVALTACPYDYAYLADLLIRDGLIKPDNPFIPWVGYYRGLNKGLTRPSCHWSIRRPNMSVPKCKRRLWLLLSNQQSMKINSSYREWRQQDD</sequence>
<evidence type="ECO:0000313" key="11">
    <source>
        <dbReference type="Proteomes" id="UP001056093"/>
    </source>
</evidence>
<feature type="domain" description="Thiaminase-2/PQQC" evidence="9">
    <location>
        <begin position="15"/>
        <end position="58"/>
    </location>
</feature>
<dbReference type="SUPFAM" id="SSF48613">
    <property type="entry name" value="Heme oxygenase-like"/>
    <property type="match status" value="1"/>
</dbReference>
<evidence type="ECO:0000256" key="8">
    <source>
        <dbReference type="ARBA" id="ARBA00048337"/>
    </source>
</evidence>
<evidence type="ECO:0000256" key="1">
    <source>
        <dbReference type="ARBA" id="ARBA00001881"/>
    </source>
</evidence>
<reference evidence="10" key="1">
    <citation type="submission" date="2022-05" db="EMBL/GenBank/DDBJ databases">
        <authorList>
            <person name="Oliphant S.A."/>
            <person name="Watson-Haigh N.S."/>
            <person name="Sumby K.M."/>
            <person name="Gardner J.M."/>
            <person name="Jiranek V."/>
        </authorList>
    </citation>
    <scope>NUCLEOTIDE SEQUENCE</scope>
    <source>
        <strain evidence="10">KI3_B9</strain>
    </source>
</reference>
<comment type="similarity">
    <text evidence="3">Belongs to the TenA family.</text>
</comment>
<dbReference type="EC" id="3.5.99.2" evidence="5"/>
<dbReference type="InterPro" id="IPR016084">
    <property type="entry name" value="Haem_Oase-like_multi-hlx"/>
</dbReference>
<evidence type="ECO:0000256" key="2">
    <source>
        <dbReference type="ARBA" id="ARBA00004948"/>
    </source>
</evidence>
<keyword evidence="11" id="KW-1185">Reference proteome</keyword>
<keyword evidence="7" id="KW-0784">Thiamine biosynthesis</keyword>
<evidence type="ECO:0000256" key="5">
    <source>
        <dbReference type="ARBA" id="ARBA00012684"/>
    </source>
</evidence>
<evidence type="ECO:0000256" key="7">
    <source>
        <dbReference type="ARBA" id="ARBA00022977"/>
    </source>
</evidence>
<comment type="catalytic activity">
    <reaction evidence="8">
        <text>thiamine + H2O = 5-(2-hydroxyethyl)-4-methylthiazole + 4-amino-5-hydroxymethyl-2-methylpyrimidine + H(+)</text>
        <dbReference type="Rhea" id="RHEA:17509"/>
        <dbReference type="ChEBI" id="CHEBI:15377"/>
        <dbReference type="ChEBI" id="CHEBI:15378"/>
        <dbReference type="ChEBI" id="CHEBI:16892"/>
        <dbReference type="ChEBI" id="CHEBI:17957"/>
        <dbReference type="ChEBI" id="CHEBI:18385"/>
        <dbReference type="EC" id="3.5.99.2"/>
    </reaction>
</comment>
<name>A0ABY5C0C5_9LACO</name>
<proteinExistence type="inferred from homology"/>
<evidence type="ECO:0000313" key="10">
    <source>
        <dbReference type="EMBL" id="USS92214.1"/>
    </source>
</evidence>
<comment type="subunit">
    <text evidence="4">Homotetramer.</text>
</comment>
<dbReference type="Gene3D" id="1.20.910.10">
    <property type="entry name" value="Heme oxygenase-like"/>
    <property type="match status" value="1"/>
</dbReference>
<dbReference type="InterPro" id="IPR004305">
    <property type="entry name" value="Thiaminase-2/PQQC"/>
</dbReference>
<accession>A0ABY5C0C5</accession>
<protein>
    <recommendedName>
        <fullName evidence="6">Aminopyrimidine aminohydrolase</fullName>
        <ecNumber evidence="5">3.5.99.2</ecNumber>
    </recommendedName>
</protein>
<evidence type="ECO:0000259" key="9">
    <source>
        <dbReference type="Pfam" id="PF03070"/>
    </source>
</evidence>
<organism evidence="10 11">
    <name type="scientific">Fructobacillus americanaquae</name>
    <dbReference type="NCBI Taxonomy" id="2940302"/>
    <lineage>
        <taxon>Bacteria</taxon>
        <taxon>Bacillati</taxon>
        <taxon>Bacillota</taxon>
        <taxon>Bacilli</taxon>
        <taxon>Lactobacillales</taxon>
        <taxon>Lactobacillaceae</taxon>
        <taxon>Fructobacillus</taxon>
    </lineage>
</organism>
<dbReference type="RefSeq" id="WP_252774008.1">
    <property type="nucleotide sequence ID" value="NZ_CP097122.1"/>
</dbReference>
<dbReference type="EMBL" id="CP097122">
    <property type="protein sequence ID" value="USS92214.1"/>
    <property type="molecule type" value="Genomic_DNA"/>
</dbReference>
<dbReference type="Proteomes" id="UP001056093">
    <property type="component" value="Chromosome"/>
</dbReference>
<comment type="pathway">
    <text evidence="2">Cofactor biosynthesis; thiamine diphosphate biosynthesis.</text>
</comment>
<gene>
    <name evidence="10" type="ORF">M3M36_00955</name>
</gene>